<keyword evidence="3" id="KW-1185">Reference proteome</keyword>
<dbReference type="EMBL" id="GL732574">
    <property type="protein sequence ID" value="EFX75609.1"/>
    <property type="molecule type" value="Genomic_DNA"/>
</dbReference>
<organism evidence="2 3">
    <name type="scientific">Daphnia pulex</name>
    <name type="common">Water flea</name>
    <dbReference type="NCBI Taxonomy" id="6669"/>
    <lineage>
        <taxon>Eukaryota</taxon>
        <taxon>Metazoa</taxon>
        <taxon>Ecdysozoa</taxon>
        <taxon>Arthropoda</taxon>
        <taxon>Crustacea</taxon>
        <taxon>Branchiopoda</taxon>
        <taxon>Diplostraca</taxon>
        <taxon>Cladocera</taxon>
        <taxon>Anomopoda</taxon>
        <taxon>Daphniidae</taxon>
        <taxon>Daphnia</taxon>
    </lineage>
</organism>
<dbReference type="HOGENOM" id="CLU_1961811_0_0_1"/>
<evidence type="ECO:0000256" key="1">
    <source>
        <dbReference type="SAM" id="MobiDB-lite"/>
    </source>
</evidence>
<dbReference type="Proteomes" id="UP000000305">
    <property type="component" value="Unassembled WGS sequence"/>
</dbReference>
<dbReference type="InParanoid" id="E9GY81"/>
<evidence type="ECO:0000313" key="3">
    <source>
        <dbReference type="Proteomes" id="UP000000305"/>
    </source>
</evidence>
<accession>E9GY81</accession>
<name>E9GY81_DAPPU</name>
<reference evidence="2 3" key="1">
    <citation type="journal article" date="2011" name="Science">
        <title>The ecoresponsive genome of Daphnia pulex.</title>
        <authorList>
            <person name="Colbourne J.K."/>
            <person name="Pfrender M.E."/>
            <person name="Gilbert D."/>
            <person name="Thomas W.K."/>
            <person name="Tucker A."/>
            <person name="Oakley T.H."/>
            <person name="Tokishita S."/>
            <person name="Aerts A."/>
            <person name="Arnold G.J."/>
            <person name="Basu M.K."/>
            <person name="Bauer D.J."/>
            <person name="Caceres C.E."/>
            <person name="Carmel L."/>
            <person name="Casola C."/>
            <person name="Choi J.H."/>
            <person name="Detter J.C."/>
            <person name="Dong Q."/>
            <person name="Dusheyko S."/>
            <person name="Eads B.D."/>
            <person name="Frohlich T."/>
            <person name="Geiler-Samerotte K.A."/>
            <person name="Gerlach D."/>
            <person name="Hatcher P."/>
            <person name="Jogdeo S."/>
            <person name="Krijgsveld J."/>
            <person name="Kriventseva E.V."/>
            <person name="Kultz D."/>
            <person name="Laforsch C."/>
            <person name="Lindquist E."/>
            <person name="Lopez J."/>
            <person name="Manak J.R."/>
            <person name="Muller J."/>
            <person name="Pangilinan J."/>
            <person name="Patwardhan R.P."/>
            <person name="Pitluck S."/>
            <person name="Pritham E.J."/>
            <person name="Rechtsteiner A."/>
            <person name="Rho M."/>
            <person name="Rogozin I.B."/>
            <person name="Sakarya O."/>
            <person name="Salamov A."/>
            <person name="Schaack S."/>
            <person name="Shapiro H."/>
            <person name="Shiga Y."/>
            <person name="Skalitzky C."/>
            <person name="Smith Z."/>
            <person name="Souvorov A."/>
            <person name="Sung W."/>
            <person name="Tang Z."/>
            <person name="Tsuchiya D."/>
            <person name="Tu H."/>
            <person name="Vos H."/>
            <person name="Wang M."/>
            <person name="Wolf Y.I."/>
            <person name="Yamagata H."/>
            <person name="Yamada T."/>
            <person name="Ye Y."/>
            <person name="Shaw J.R."/>
            <person name="Andrews J."/>
            <person name="Crease T.J."/>
            <person name="Tang H."/>
            <person name="Lucas S.M."/>
            <person name="Robertson H.M."/>
            <person name="Bork P."/>
            <person name="Koonin E.V."/>
            <person name="Zdobnov E.M."/>
            <person name="Grigoriev I.V."/>
            <person name="Lynch M."/>
            <person name="Boore J.L."/>
        </authorList>
    </citation>
    <scope>NUCLEOTIDE SEQUENCE [LARGE SCALE GENOMIC DNA]</scope>
</reference>
<gene>
    <name evidence="2" type="ORF">DAPPUDRAFT_107783</name>
</gene>
<proteinExistence type="predicted"/>
<dbReference type="AlphaFoldDB" id="E9GY81"/>
<evidence type="ECO:0000313" key="2">
    <source>
        <dbReference type="EMBL" id="EFX75609.1"/>
    </source>
</evidence>
<dbReference type="KEGG" id="dpx:DAPPUDRAFT_107783"/>
<protein>
    <submittedName>
        <fullName evidence="2">Uncharacterized protein</fullName>
    </submittedName>
</protein>
<feature type="region of interest" description="Disordered" evidence="1">
    <location>
        <begin position="66"/>
        <end position="87"/>
    </location>
</feature>
<sequence>MHDALRIQDKIMNVESSFQMGYGVAGDLDMVDDELIPSQTIQLDFQPQPSTGSETEGISHTFPTTSFWEQSEPQISNPANSGLSLETTNSDEMVDNKANSPISFQAKLLVDWIPRHSFIRQHGTKKLI</sequence>